<feature type="region of interest" description="Disordered" evidence="9">
    <location>
        <begin position="736"/>
        <end position="778"/>
    </location>
</feature>
<dbReference type="SUPFAM" id="SSF47050">
    <property type="entry name" value="VHP, Villin headpiece domain"/>
    <property type="match status" value="1"/>
</dbReference>
<organism evidence="12">
    <name type="scientific">Nicotiana tabacum</name>
    <name type="common">Common tobacco</name>
    <dbReference type="NCBI Taxonomy" id="4097"/>
    <lineage>
        <taxon>Eukaryota</taxon>
        <taxon>Viridiplantae</taxon>
        <taxon>Streptophyta</taxon>
        <taxon>Embryophyta</taxon>
        <taxon>Tracheophyta</taxon>
        <taxon>Spermatophyta</taxon>
        <taxon>Magnoliopsida</taxon>
        <taxon>eudicotyledons</taxon>
        <taxon>Gunneridae</taxon>
        <taxon>Pentapetalae</taxon>
        <taxon>asterids</taxon>
        <taxon>lamiids</taxon>
        <taxon>Solanales</taxon>
        <taxon>Solanaceae</taxon>
        <taxon>Nicotianoideae</taxon>
        <taxon>Nicotianeae</taxon>
        <taxon>Nicotiana</taxon>
    </lineage>
</organism>
<dbReference type="InterPro" id="IPR007122">
    <property type="entry name" value="Villin/Gelsolin"/>
</dbReference>
<dbReference type="CDD" id="cd11290">
    <property type="entry name" value="gelsolin_S1_like"/>
    <property type="match status" value="1"/>
</dbReference>
<dbReference type="PANTHER" id="PTHR11977">
    <property type="entry name" value="VILLIN"/>
    <property type="match status" value="1"/>
</dbReference>
<feature type="compositionally biased region" description="Polar residues" evidence="9">
    <location>
        <begin position="864"/>
        <end position="885"/>
    </location>
</feature>
<keyword evidence="7" id="KW-0009">Actin-binding</keyword>
<keyword evidence="6" id="KW-0106">Calcium</keyword>
<dbReference type="InterPro" id="IPR003128">
    <property type="entry name" value="Villin_headpiece"/>
</dbReference>
<proteinExistence type="inferred from homology"/>
<dbReference type="GO" id="GO:0007015">
    <property type="term" value="P:actin filament organization"/>
    <property type="evidence" value="ECO:0007669"/>
    <property type="project" value="UniProtKB-ARBA"/>
</dbReference>
<dbReference type="InterPro" id="IPR036180">
    <property type="entry name" value="Gelsolin-like_dom_sf"/>
</dbReference>
<dbReference type="AlphaFoldDB" id="A0A1S3Y2J0"/>
<evidence type="ECO:0000256" key="8">
    <source>
        <dbReference type="ARBA" id="ARBA00023212"/>
    </source>
</evidence>
<dbReference type="CDD" id="cd11288">
    <property type="entry name" value="gelsolin_S5_like"/>
    <property type="match status" value="1"/>
</dbReference>
<reference evidence="12 13" key="2">
    <citation type="submission" date="2025-04" db="UniProtKB">
        <authorList>
            <consortium name="RefSeq"/>
        </authorList>
    </citation>
    <scope>IDENTIFICATION</scope>
</reference>
<dbReference type="SUPFAM" id="SSF55753">
    <property type="entry name" value="Actin depolymerizing proteins"/>
    <property type="match status" value="5"/>
</dbReference>
<accession>A0A1S3Y2J0</accession>
<keyword evidence="4" id="KW-0963">Cytoplasm</keyword>
<evidence type="ECO:0000313" key="11">
    <source>
        <dbReference type="Proteomes" id="UP000790787"/>
    </source>
</evidence>
<dbReference type="PANTHER" id="PTHR11977:SF138">
    <property type="entry name" value="VILLIN-4"/>
    <property type="match status" value="1"/>
</dbReference>
<dbReference type="Pfam" id="PF02209">
    <property type="entry name" value="VHP"/>
    <property type="match status" value="1"/>
</dbReference>
<dbReference type="RefSeq" id="XP_016446197.1">
    <property type="nucleotide sequence ID" value="XM_016590711.1"/>
</dbReference>
<dbReference type="Gene3D" id="3.40.20.10">
    <property type="entry name" value="Severin"/>
    <property type="match status" value="6"/>
</dbReference>
<dbReference type="Pfam" id="PF00626">
    <property type="entry name" value="Gelsolin"/>
    <property type="match status" value="4"/>
</dbReference>
<feature type="domain" description="HP" evidence="10">
    <location>
        <begin position="908"/>
        <end position="973"/>
    </location>
</feature>
<protein>
    <submittedName>
        <fullName evidence="12 13">Villin-4</fullName>
    </submittedName>
</protein>
<dbReference type="PaxDb" id="4097-A0A1S3Y2J0"/>
<dbReference type="STRING" id="4097.A0A1S3Y2J0"/>
<reference key="1">
    <citation type="journal article" date="2014" name="Nat. Commun.">
        <title>The tobacco genome sequence and its comparison with those of tomato and potato.</title>
        <authorList>
            <person name="Sierro N."/>
            <person name="Battey J.N."/>
            <person name="Ouadi S."/>
            <person name="Bakaher N."/>
            <person name="Bovet L."/>
            <person name="Willig A."/>
            <person name="Goepfert S."/>
            <person name="Peitsch M.C."/>
            <person name="Ivanov N.V."/>
        </authorList>
    </citation>
    <scope>NUCLEOTIDE SEQUENCE [LARGE SCALE GENOMIC DNA]</scope>
    <source>
        <strain>cv. TN90</strain>
    </source>
</reference>
<evidence type="ECO:0000256" key="6">
    <source>
        <dbReference type="ARBA" id="ARBA00022837"/>
    </source>
</evidence>
<gene>
    <name evidence="12 13" type="primary">LOC107771362</name>
</gene>
<comment type="similarity">
    <text evidence="2">Belongs to the villin/gelsolin family.</text>
</comment>
<dbReference type="SMART" id="SM00153">
    <property type="entry name" value="VHP"/>
    <property type="match status" value="1"/>
</dbReference>
<evidence type="ECO:0000256" key="9">
    <source>
        <dbReference type="SAM" id="MobiDB-lite"/>
    </source>
</evidence>
<evidence type="ECO:0000256" key="3">
    <source>
        <dbReference type="ARBA" id="ARBA00022467"/>
    </source>
</evidence>
<dbReference type="FunFam" id="3.40.20.10:FF:000028">
    <property type="entry name" value="Villin-like 1"/>
    <property type="match status" value="1"/>
</dbReference>
<dbReference type="FunFam" id="3.40.20.10:FF:000001">
    <property type="entry name" value="Gelsolin"/>
    <property type="match status" value="1"/>
</dbReference>
<dbReference type="FunFam" id="3.40.20.10:FF:000002">
    <property type="entry name" value="Gelsolin"/>
    <property type="match status" value="1"/>
</dbReference>
<dbReference type="GO" id="GO:0051693">
    <property type="term" value="P:actin filament capping"/>
    <property type="evidence" value="ECO:0007669"/>
    <property type="project" value="UniProtKB-KW"/>
</dbReference>
<evidence type="ECO:0000256" key="4">
    <source>
        <dbReference type="ARBA" id="ARBA00022490"/>
    </source>
</evidence>
<evidence type="ECO:0000256" key="5">
    <source>
        <dbReference type="ARBA" id="ARBA00022737"/>
    </source>
</evidence>
<dbReference type="GeneID" id="107771362"/>
<dbReference type="Proteomes" id="UP000790787">
    <property type="component" value="Chromosome 23"/>
</dbReference>
<evidence type="ECO:0000256" key="7">
    <source>
        <dbReference type="ARBA" id="ARBA00023203"/>
    </source>
</evidence>
<dbReference type="FunFam" id="3.40.20.10:FF:000038">
    <property type="entry name" value="Villin-like 1"/>
    <property type="match status" value="1"/>
</dbReference>
<evidence type="ECO:0000313" key="12">
    <source>
        <dbReference type="RefSeq" id="XP_016446197.1"/>
    </source>
</evidence>
<dbReference type="CDD" id="cd11291">
    <property type="entry name" value="gelsolin_S6_like"/>
    <property type="match status" value="1"/>
</dbReference>
<dbReference type="InterPro" id="IPR029006">
    <property type="entry name" value="ADF-H/Gelsolin-like_dom_sf"/>
</dbReference>
<keyword evidence="11" id="KW-1185">Reference proteome</keyword>
<dbReference type="PROSITE" id="PS51089">
    <property type="entry name" value="HP"/>
    <property type="match status" value="1"/>
</dbReference>
<dbReference type="FunFam" id="1.10.950.10:FF:000004">
    <property type="entry name" value="Villin-like 1"/>
    <property type="match status" value="1"/>
</dbReference>
<dbReference type="SUPFAM" id="SSF82754">
    <property type="entry name" value="C-terminal, gelsolin-like domain of Sec23/24"/>
    <property type="match status" value="1"/>
</dbReference>
<keyword evidence="3" id="KW-0117">Actin capping</keyword>
<feature type="compositionally biased region" description="Basic and acidic residues" evidence="9">
    <location>
        <begin position="887"/>
        <end position="903"/>
    </location>
</feature>
<dbReference type="OrthoDB" id="6375767at2759"/>
<dbReference type="CDD" id="cd11293">
    <property type="entry name" value="gelsolin_S4_like"/>
    <property type="match status" value="1"/>
</dbReference>
<name>A0A1S3Y2J0_TOBAC</name>
<evidence type="ECO:0000259" key="10">
    <source>
        <dbReference type="PROSITE" id="PS51089"/>
    </source>
</evidence>
<keyword evidence="8" id="KW-0206">Cytoskeleton</keyword>
<dbReference type="SMART" id="SM00262">
    <property type="entry name" value="GEL"/>
    <property type="match status" value="6"/>
</dbReference>
<keyword evidence="5" id="KW-0677">Repeat</keyword>
<comment type="subcellular location">
    <subcellularLocation>
        <location evidence="1">Cytoplasm</location>
        <location evidence="1">Cytoskeleton</location>
    </subcellularLocation>
</comment>
<dbReference type="RefSeq" id="XP_016446198.1">
    <property type="nucleotide sequence ID" value="XM_016590712.1"/>
</dbReference>
<dbReference type="InterPro" id="IPR007123">
    <property type="entry name" value="Gelsolin-like_dom"/>
</dbReference>
<dbReference type="CDD" id="cd11292">
    <property type="entry name" value="gelsolin_S3_like"/>
    <property type="match status" value="1"/>
</dbReference>
<dbReference type="SMR" id="A0A1S3Y2J0"/>
<dbReference type="GO" id="GO:0051014">
    <property type="term" value="P:actin filament severing"/>
    <property type="evidence" value="ECO:0000318"/>
    <property type="project" value="GO_Central"/>
</dbReference>
<dbReference type="GO" id="GO:0051015">
    <property type="term" value="F:actin filament binding"/>
    <property type="evidence" value="ECO:0007669"/>
    <property type="project" value="InterPro"/>
</dbReference>
<feature type="region of interest" description="Disordered" evidence="9">
    <location>
        <begin position="861"/>
        <end position="910"/>
    </location>
</feature>
<evidence type="ECO:0000313" key="13">
    <source>
        <dbReference type="RefSeq" id="XP_016446198.1"/>
    </source>
</evidence>
<evidence type="ECO:0000256" key="2">
    <source>
        <dbReference type="ARBA" id="ARBA00008418"/>
    </source>
</evidence>
<dbReference type="Gene3D" id="1.10.950.10">
    <property type="entry name" value="Villin headpiece domain"/>
    <property type="match status" value="1"/>
</dbReference>
<sequence>MAVSMRDLDPAFQGAGQKAGIEIWRIEKLSPVPIPKSSHGKFYTGDSYIVLKTSTSKAGALRHDIHYWLGKDTSQDEAGAAAIKTVELDAALGGRAVQYREVQGHETEKFLSYFKPCIIPLKGGIASGFKHVEEEEYKTCLYVCQGKHVVHVKEVPFARSSLNHDDIFILDTKSKIFQFNGSNSSIQERAKALEVVQYIKDTYHDGKCEVAAIEDGKLMADAETGEFWGFFGGFAPLPRKTTRDGAKSIDTVPTRLYRVQKGQAEPLEIESLTRELLDTNGCYIVDCGIEVFVWMGRNTSLDDRKTASGAADELLCGLDRPKCHVIRVIEGFETVMFRSKFDSWPQSTNVAVTEDGRGKVAALLKRQGLNVRGLMKAAPPKEEPQPYIDCTGNLQVWRVNGQQKTLLQASDQSKFYSGDCYIFQYSYPGEDKEEHLIGTWFGKQSVEGDRVSAISQAGKISESLKFSATQARIYEGYEPVQFFVIFQSFIVFKGGLSEGYKKHLVEKELADDTYKEDGIALFRIQGTGPDNMQSIQVEPVASSLNSSYCYILHSGSSVFTWTGNLTTSEDQELVERQLDLIKPDMQSKLQKEGAESEQFWEILSGKSEYPSEKIGRDAESDPHLFSCTFSKGDLKVTEIYNFNQDDLMTEDIFILDCHSDIYVWVGQLVEYKNKMQALSIGEKFLEYDFLMEKLSHQAPIYIVMEGSEPSFFTRHFSWDSIKSAMHGNSFQRKLTLVKNGGPPPMDKPKRRTPVSYGGRSAAPEKSQRSRSVSFSPDRVRVRGRSPAFNALAATFENPNARNLSTPPPMVRKLYPKSVTPDSAKLAPRSAAIAALTASFDKPLPAKDVIIPRSIKGIPEAPKLNTETLKSSPQANSKENSVNSTIEEAPKPKPETIQEDVKEGETEDEEGLPIYPYDRLKTTAADPVTEIDVTKRETYLSSEEFREKFGMAKDAFYKLPKWKQNKLKMALQLF</sequence>
<evidence type="ECO:0000256" key="1">
    <source>
        <dbReference type="ARBA" id="ARBA00004245"/>
    </source>
</evidence>
<dbReference type="FunFam" id="3.40.20.10:FF:000033">
    <property type="entry name" value="Villin-4"/>
    <property type="match status" value="1"/>
</dbReference>
<dbReference type="CDD" id="cd11289">
    <property type="entry name" value="gelsolin_S2_like"/>
    <property type="match status" value="1"/>
</dbReference>
<dbReference type="KEGG" id="nta:107771362"/>
<dbReference type="PRINTS" id="PR00597">
    <property type="entry name" value="GELSOLIN"/>
</dbReference>
<dbReference type="GO" id="GO:0005856">
    <property type="term" value="C:cytoskeleton"/>
    <property type="evidence" value="ECO:0007669"/>
    <property type="project" value="UniProtKB-SubCell"/>
</dbReference>
<dbReference type="OMA" id="EPASFWV"/>
<dbReference type="InterPro" id="IPR036886">
    <property type="entry name" value="Villin_headpiece_dom_sf"/>
</dbReference>